<reference evidence="1 2" key="1">
    <citation type="submission" date="2015-06" db="EMBL/GenBank/DDBJ databases">
        <title>Expansion of signal transduction pathways in fungi by whole-genome duplication.</title>
        <authorList>
            <consortium name="DOE Joint Genome Institute"/>
            <person name="Corrochano L.M."/>
            <person name="Kuo A."/>
            <person name="Marcet-Houben M."/>
            <person name="Polaino S."/>
            <person name="Salamov A."/>
            <person name="Villalobos J.M."/>
            <person name="Alvarez M.I."/>
            <person name="Avalos J."/>
            <person name="Benito E.P."/>
            <person name="Benoit I."/>
            <person name="Burger G."/>
            <person name="Camino L.P."/>
            <person name="Canovas D."/>
            <person name="Cerda-Olmedo E."/>
            <person name="Cheng J.-F."/>
            <person name="Dominguez A."/>
            <person name="Elias M."/>
            <person name="Eslava A.P."/>
            <person name="Glaser F."/>
            <person name="Grimwood J."/>
            <person name="Gutierrez G."/>
            <person name="Heitman J."/>
            <person name="Henrissat B."/>
            <person name="Iturriaga E.A."/>
            <person name="Lang B.F."/>
            <person name="Lavin J.L."/>
            <person name="Lee S."/>
            <person name="Li W."/>
            <person name="Lindquist E."/>
            <person name="Lopez-Garcia S."/>
            <person name="Luque E.M."/>
            <person name="Marcos A.T."/>
            <person name="Martin J."/>
            <person name="Mccluskey K."/>
            <person name="Medina H.R."/>
            <person name="Miralles-Duran A."/>
            <person name="Miyazaki A."/>
            <person name="Munoz-Torres E."/>
            <person name="Oguiza J.A."/>
            <person name="Ohm R."/>
            <person name="Olmedo M."/>
            <person name="Orejas M."/>
            <person name="Ortiz-Castellanos L."/>
            <person name="Pisabarro A.G."/>
            <person name="Rodriguez-Romero J."/>
            <person name="Ruiz-Herrera J."/>
            <person name="Ruiz-Vazquez R."/>
            <person name="Sanz C."/>
            <person name="Schackwitz W."/>
            <person name="Schmutz J."/>
            <person name="Shahriari M."/>
            <person name="Shelest E."/>
            <person name="Silva-Franco F."/>
            <person name="Soanes D."/>
            <person name="Syed K."/>
            <person name="Tagua V.G."/>
            <person name="Talbot N.J."/>
            <person name="Thon M."/>
            <person name="De Vries R.P."/>
            <person name="Wiebenga A."/>
            <person name="Yadav J.S."/>
            <person name="Braun E.L."/>
            <person name="Baker S."/>
            <person name="Garre V."/>
            <person name="Horwitz B."/>
            <person name="Torres-Martinez S."/>
            <person name="Idnurm A."/>
            <person name="Herrera-Estrella A."/>
            <person name="Gabaldon T."/>
            <person name="Grigoriev I.V."/>
        </authorList>
    </citation>
    <scope>NUCLEOTIDE SEQUENCE [LARGE SCALE GENOMIC DNA]</scope>
    <source>
        <strain evidence="1 2">CBS 277.49</strain>
    </source>
</reference>
<evidence type="ECO:0000313" key="1">
    <source>
        <dbReference type="EMBL" id="OAD00449.1"/>
    </source>
</evidence>
<gene>
    <name evidence="1" type="ORF">MUCCIDRAFT_113931</name>
</gene>
<dbReference type="AlphaFoldDB" id="A0A162QLC8"/>
<organism evidence="1 2">
    <name type="scientific">Mucor lusitanicus CBS 277.49</name>
    <dbReference type="NCBI Taxonomy" id="747725"/>
    <lineage>
        <taxon>Eukaryota</taxon>
        <taxon>Fungi</taxon>
        <taxon>Fungi incertae sedis</taxon>
        <taxon>Mucoromycota</taxon>
        <taxon>Mucoromycotina</taxon>
        <taxon>Mucoromycetes</taxon>
        <taxon>Mucorales</taxon>
        <taxon>Mucorineae</taxon>
        <taxon>Mucoraceae</taxon>
        <taxon>Mucor</taxon>
    </lineage>
</organism>
<proteinExistence type="predicted"/>
<dbReference type="VEuPathDB" id="FungiDB:MUCCIDRAFT_113931"/>
<comment type="caution">
    <text evidence="1">The sequence shown here is derived from an EMBL/GenBank/DDBJ whole genome shotgun (WGS) entry which is preliminary data.</text>
</comment>
<protein>
    <submittedName>
        <fullName evidence="1">Uncharacterized protein</fullName>
    </submittedName>
</protein>
<evidence type="ECO:0000313" key="2">
    <source>
        <dbReference type="Proteomes" id="UP000077051"/>
    </source>
</evidence>
<keyword evidence="2" id="KW-1185">Reference proteome</keyword>
<dbReference type="Proteomes" id="UP000077051">
    <property type="component" value="Unassembled WGS sequence"/>
</dbReference>
<name>A0A162QLC8_MUCCL</name>
<dbReference type="EMBL" id="AMYB01000007">
    <property type="protein sequence ID" value="OAD00449.1"/>
    <property type="molecule type" value="Genomic_DNA"/>
</dbReference>
<sequence>MTKELVCTICGVSLTVKEEKRHYRQHNAQRINERYQRLASPTRSGMPSPLSADATVPTTPLRSFAAAAAAPATRPHGAAALAVAALSNTAECPTTTTVSASATSSMHIGQQTDEQYPYYTEEGIDYTEDTMEEREEAEEEVQKFVDLENDEEIMAASLAEIVTSLVAHKANHATEPLQVQLMDRRLSFPLTTQEQKSIELQKVFNSNHITKKAQEELLKFVNGHIANFADEQHTFLSAYRCAQVVKRKIP</sequence>
<accession>A0A162QLC8</accession>